<reference evidence="4" key="1">
    <citation type="submission" date="2015-07" db="EMBL/GenBank/DDBJ databases">
        <title>Near-Complete Genome Sequence of the Cellulolytic Bacterium Bacteroides (Pseudobacteroides) cellulosolvens ATCC 35603.</title>
        <authorList>
            <person name="Dassa B."/>
            <person name="Utturkar S.M."/>
            <person name="Klingeman D.M."/>
            <person name="Hurt R.A."/>
            <person name="Keller M."/>
            <person name="Xu J."/>
            <person name="Reddy Y.H.K."/>
            <person name="Borovok I."/>
            <person name="Grinberg I.R."/>
            <person name="Lamed R."/>
            <person name="Zhivin O."/>
            <person name="Bayer E.A."/>
            <person name="Brown S.D."/>
        </authorList>
    </citation>
    <scope>NUCLEOTIDE SEQUENCE [LARGE SCALE GENOMIC DNA]</scope>
    <source>
        <strain evidence="4">DSM 2933</strain>
    </source>
</reference>
<dbReference type="RefSeq" id="WP_036944808.1">
    <property type="nucleotide sequence ID" value="NZ_JQKC01000036.1"/>
</dbReference>
<proteinExistence type="predicted"/>
<keyword evidence="2" id="KW-0812">Transmembrane</keyword>
<keyword evidence="2" id="KW-1133">Transmembrane helix</keyword>
<feature type="transmembrane region" description="Helical" evidence="2">
    <location>
        <begin position="406"/>
        <end position="425"/>
    </location>
</feature>
<keyword evidence="2" id="KW-0472">Membrane</keyword>
<gene>
    <name evidence="3" type="ORF">Bccel_5341</name>
</gene>
<dbReference type="AlphaFoldDB" id="A0A0L6JWF1"/>
<dbReference type="Proteomes" id="UP000036923">
    <property type="component" value="Unassembled WGS sequence"/>
</dbReference>
<comment type="caution">
    <text evidence="3">The sequence shown here is derived from an EMBL/GenBank/DDBJ whole genome shotgun (WGS) entry which is preliminary data.</text>
</comment>
<accession>A0A0L6JWF1</accession>
<feature type="region of interest" description="Disordered" evidence="1">
    <location>
        <begin position="1"/>
        <end position="27"/>
    </location>
</feature>
<feature type="compositionally biased region" description="Basic and acidic residues" evidence="1">
    <location>
        <begin position="18"/>
        <end position="27"/>
    </location>
</feature>
<name>A0A0L6JWF1_9FIRM</name>
<evidence type="ECO:0000313" key="4">
    <source>
        <dbReference type="Proteomes" id="UP000036923"/>
    </source>
</evidence>
<keyword evidence="4" id="KW-1185">Reference proteome</keyword>
<dbReference type="EMBL" id="LGTC01000001">
    <property type="protein sequence ID" value="KNY30064.1"/>
    <property type="molecule type" value="Genomic_DNA"/>
</dbReference>
<protein>
    <submittedName>
        <fullName evidence="3">Uncharacterized protein</fullName>
    </submittedName>
</protein>
<evidence type="ECO:0000256" key="2">
    <source>
        <dbReference type="SAM" id="Phobius"/>
    </source>
</evidence>
<evidence type="ECO:0000256" key="1">
    <source>
        <dbReference type="SAM" id="MobiDB-lite"/>
    </source>
</evidence>
<feature type="transmembrane region" description="Helical" evidence="2">
    <location>
        <begin position="345"/>
        <end position="363"/>
    </location>
</feature>
<evidence type="ECO:0000313" key="3">
    <source>
        <dbReference type="EMBL" id="KNY30064.1"/>
    </source>
</evidence>
<sequence>MDAGTNARKNSKSTTPGKKGESRSRKEKKFIFERRGFVRLGSKYPKSSFYVEDIENAPIIGSWGIVVKGEVSLYDIAKKEYKSSKGNAYDFFEQIIFDANGKLCHSFSEGSRVFWPVIKGTIYKPNKKLKIPDYNRLSKYPNIENTTKFSYIRGDIYNIIEEYSEHTEYNQMIINNKKGDILIYPKKAFYEEYIYNGSMESYPLYEPLPIVNIDGKYFSVPGRTTMPYMKYLEGYKDTLSAKYEYGPLLYDPNYPFKINDKFFKLPEYEGFVDKHNAQLHAAPKENKPEPFRLCTDEISLAINIKEEIKFAQKITPKNNKYEIKTGPSTKSRLSPKNMVKFKIKSGIKGNLIITFIISGYCAIEEYYISRSFERAAYVFACETAKGILSAAAGIAASWAVAAVIPGIGWCWIAASVSYVVVAYLVDKALDKVENTDLLLAFSSYFSGIPYKQLRDEYEDGKYANNNIIIFGVDIDLDEYIQKLEDTKLHINRFLNDPMYQRDIFYNFYGP</sequence>
<dbReference type="STRING" id="398512.Bccel_5341"/>
<organism evidence="3 4">
    <name type="scientific">Pseudobacteroides cellulosolvens ATCC 35603 = DSM 2933</name>
    <dbReference type="NCBI Taxonomy" id="398512"/>
    <lineage>
        <taxon>Bacteria</taxon>
        <taxon>Bacillati</taxon>
        <taxon>Bacillota</taxon>
        <taxon>Clostridia</taxon>
        <taxon>Eubacteriales</taxon>
        <taxon>Oscillospiraceae</taxon>
        <taxon>Pseudobacteroides</taxon>
    </lineage>
</organism>